<keyword evidence="6" id="KW-0449">Lipoprotein</keyword>
<name>A0ABW2DYH2_9ACTN</name>
<keyword evidence="8" id="KW-0812">Transmembrane</keyword>
<keyword evidence="8" id="KW-1133">Transmembrane helix</keyword>
<dbReference type="RefSeq" id="WP_189879823.1">
    <property type="nucleotide sequence ID" value="NZ_BMWA01000036.1"/>
</dbReference>
<evidence type="ECO:0000256" key="7">
    <source>
        <dbReference type="SAM" id="MobiDB-lite"/>
    </source>
</evidence>
<organism evidence="9 10">
    <name type="scientific">Streptomyces viridiviolaceus</name>
    <dbReference type="NCBI Taxonomy" id="68282"/>
    <lineage>
        <taxon>Bacteria</taxon>
        <taxon>Bacillati</taxon>
        <taxon>Actinomycetota</taxon>
        <taxon>Actinomycetes</taxon>
        <taxon>Kitasatosporales</taxon>
        <taxon>Streptomycetaceae</taxon>
        <taxon>Streptomyces</taxon>
    </lineage>
</organism>
<comment type="caution">
    <text evidence="9">The sequence shown here is derived from an EMBL/GenBank/DDBJ whole genome shotgun (WGS) entry which is preliminary data.</text>
</comment>
<evidence type="ECO:0000313" key="9">
    <source>
        <dbReference type="EMBL" id="MFC7011626.1"/>
    </source>
</evidence>
<evidence type="ECO:0000256" key="8">
    <source>
        <dbReference type="SAM" id="Phobius"/>
    </source>
</evidence>
<comment type="similarity">
    <text evidence="2">Belongs to the NlpA lipoprotein family.</text>
</comment>
<accession>A0ABW2DYH2</accession>
<evidence type="ECO:0000256" key="4">
    <source>
        <dbReference type="ARBA" id="ARBA00023136"/>
    </source>
</evidence>
<evidence type="ECO:0000256" key="3">
    <source>
        <dbReference type="ARBA" id="ARBA00022729"/>
    </source>
</evidence>
<dbReference type="PANTHER" id="PTHR30429">
    <property type="entry name" value="D-METHIONINE-BINDING LIPOPROTEIN METQ"/>
    <property type="match status" value="1"/>
</dbReference>
<reference evidence="10" key="1">
    <citation type="journal article" date="2019" name="Int. J. Syst. Evol. Microbiol.">
        <title>The Global Catalogue of Microorganisms (GCM) 10K type strain sequencing project: providing services to taxonomists for standard genome sequencing and annotation.</title>
        <authorList>
            <consortium name="The Broad Institute Genomics Platform"/>
            <consortium name="The Broad Institute Genome Sequencing Center for Infectious Disease"/>
            <person name="Wu L."/>
            <person name="Ma J."/>
        </authorList>
    </citation>
    <scope>NUCLEOTIDE SEQUENCE [LARGE SCALE GENOMIC DNA]</scope>
    <source>
        <strain evidence="10">JCM 4855</strain>
    </source>
</reference>
<dbReference type="EMBL" id="JBHSYM010000016">
    <property type="protein sequence ID" value="MFC7011626.1"/>
    <property type="molecule type" value="Genomic_DNA"/>
</dbReference>
<proteinExistence type="inferred from homology"/>
<dbReference type="Proteomes" id="UP001596409">
    <property type="component" value="Unassembled WGS sequence"/>
</dbReference>
<keyword evidence="4 8" id="KW-0472">Membrane</keyword>
<feature type="region of interest" description="Disordered" evidence="7">
    <location>
        <begin position="1"/>
        <end position="20"/>
    </location>
</feature>
<dbReference type="Gene3D" id="3.40.190.10">
    <property type="entry name" value="Periplasmic binding protein-like II"/>
    <property type="match status" value="2"/>
</dbReference>
<gene>
    <name evidence="9" type="ORF">ACFQMH_07865</name>
</gene>
<comment type="subcellular location">
    <subcellularLocation>
        <location evidence="1">Membrane</location>
        <topology evidence="1">Lipid-anchor</topology>
    </subcellularLocation>
</comment>
<sequence>MTNAPTEPGSAPELPDKPRGRRTGLITGIAIGAVAVVAAAAVLISNLTGGTSKADASGRVTVKIGTTDQSSDFWPVLTRRAAEEGIDIKLVNFTDYTQANPALSQKQIDLNLFQHLLFLANHNVANGDNLTPIGSTVVVPLSLYSKKHTAVQEIPEHGRVAIPNDPTNQARALLVLQQAGLLKLKNGGSVLSTPADVDTAASKVTVTPVDASQTVASLPSVDAAVINNNFALDAKLDPSKALYGDDPSKPEAEPYINVFAARSADKNNPTYLKIAKLYHEAAVKKAATDASKGTAVIVDRPQADLEGILASLEKTVRAAH</sequence>
<evidence type="ECO:0000313" key="10">
    <source>
        <dbReference type="Proteomes" id="UP001596409"/>
    </source>
</evidence>
<keyword evidence="3" id="KW-0732">Signal</keyword>
<dbReference type="Pfam" id="PF03180">
    <property type="entry name" value="Lipoprotein_9"/>
    <property type="match status" value="1"/>
</dbReference>
<keyword evidence="5" id="KW-0564">Palmitate</keyword>
<dbReference type="PIRSF" id="PIRSF002854">
    <property type="entry name" value="MetQ"/>
    <property type="match status" value="1"/>
</dbReference>
<dbReference type="InterPro" id="IPR004872">
    <property type="entry name" value="Lipoprotein_NlpA"/>
</dbReference>
<dbReference type="SUPFAM" id="SSF53850">
    <property type="entry name" value="Periplasmic binding protein-like II"/>
    <property type="match status" value="1"/>
</dbReference>
<dbReference type="PANTHER" id="PTHR30429:SF3">
    <property type="entry name" value="LIPOPROTEIN"/>
    <property type="match status" value="1"/>
</dbReference>
<evidence type="ECO:0000256" key="1">
    <source>
        <dbReference type="ARBA" id="ARBA00004635"/>
    </source>
</evidence>
<evidence type="ECO:0000256" key="2">
    <source>
        <dbReference type="ARBA" id="ARBA00008973"/>
    </source>
</evidence>
<evidence type="ECO:0000256" key="5">
    <source>
        <dbReference type="ARBA" id="ARBA00023139"/>
    </source>
</evidence>
<keyword evidence="10" id="KW-1185">Reference proteome</keyword>
<protein>
    <submittedName>
        <fullName evidence="9">MetQ/NlpA family ABC transporter substrate-binding protein</fullName>
    </submittedName>
</protein>
<evidence type="ECO:0000256" key="6">
    <source>
        <dbReference type="ARBA" id="ARBA00023288"/>
    </source>
</evidence>
<feature type="transmembrane region" description="Helical" evidence="8">
    <location>
        <begin position="24"/>
        <end position="44"/>
    </location>
</feature>